<evidence type="ECO:0000256" key="10">
    <source>
        <dbReference type="SAM" id="MobiDB-lite"/>
    </source>
</evidence>
<evidence type="ECO:0000259" key="11">
    <source>
        <dbReference type="SMART" id="SM00415"/>
    </source>
</evidence>
<dbReference type="Proteomes" id="UP000623129">
    <property type="component" value="Unassembled WGS sequence"/>
</dbReference>
<dbReference type="PANTHER" id="PTHR10015:SF285">
    <property type="entry name" value="HEAT STRESS TRANSCRIPTION FACTOR B-3"/>
    <property type="match status" value="1"/>
</dbReference>
<keyword evidence="5" id="KW-0346">Stress response</keyword>
<comment type="subunit">
    <text evidence="2">Homotrimer.</text>
</comment>
<keyword evidence="6" id="KW-0238">DNA-binding</keyword>
<dbReference type="InterPro" id="IPR000232">
    <property type="entry name" value="HSF_DNA-bd"/>
</dbReference>
<sequence>MGSGGGRRAVPAPFLTKTHRMVEDRESDEVISWGKDGGSFIVWKPGEFANELLPLHFKHNRFSSFVRQLNTYGFRKVMSDRWEFANDKFRRGEEGLLSEIQRRQRPCISPASVAPLPPLPPPPRPTTTSATTDSRDTPSSSSTSPQSPPASKLDNLTNENAKLRQEKQNLTIEIARTKRMCEDLLASLSKYVDTKGMNMQLLMKEGTAMETLEHNLNLQTIPKVEVEETKVEPVKLFGAYLKVSAQSMCMKDRKRSTGWSENAGDACSVGERPMKIAPWIPGPTSFQPGSSKVSN</sequence>
<comment type="subcellular location">
    <subcellularLocation>
        <location evidence="1">Nucleus</location>
    </subcellularLocation>
</comment>
<evidence type="ECO:0000313" key="13">
    <source>
        <dbReference type="Proteomes" id="UP000623129"/>
    </source>
</evidence>
<evidence type="ECO:0000313" key="12">
    <source>
        <dbReference type="EMBL" id="KAF3339510.1"/>
    </source>
</evidence>
<evidence type="ECO:0000256" key="5">
    <source>
        <dbReference type="ARBA" id="ARBA00023016"/>
    </source>
</evidence>
<evidence type="ECO:0000256" key="9">
    <source>
        <dbReference type="RuleBase" id="RU004020"/>
    </source>
</evidence>
<dbReference type="PRINTS" id="PR00056">
    <property type="entry name" value="HSFDOMAIN"/>
</dbReference>
<dbReference type="AlphaFoldDB" id="A0A833VS16"/>
<dbReference type="InterPro" id="IPR036388">
    <property type="entry name" value="WH-like_DNA-bd_sf"/>
</dbReference>
<dbReference type="Gene3D" id="1.10.10.10">
    <property type="entry name" value="Winged helix-like DNA-binding domain superfamily/Winged helix DNA-binding domain"/>
    <property type="match status" value="1"/>
</dbReference>
<evidence type="ECO:0000256" key="4">
    <source>
        <dbReference type="ARBA" id="ARBA00023015"/>
    </source>
</evidence>
<evidence type="ECO:0000256" key="7">
    <source>
        <dbReference type="ARBA" id="ARBA00023163"/>
    </source>
</evidence>
<comment type="caution">
    <text evidence="12">The sequence shown here is derived from an EMBL/GenBank/DDBJ whole genome shotgun (WGS) entry which is preliminary data.</text>
</comment>
<evidence type="ECO:0000256" key="1">
    <source>
        <dbReference type="ARBA" id="ARBA00004123"/>
    </source>
</evidence>
<keyword evidence="7" id="KW-0804">Transcription</keyword>
<dbReference type="EMBL" id="SWLB01000004">
    <property type="protein sequence ID" value="KAF3339510.1"/>
    <property type="molecule type" value="Genomic_DNA"/>
</dbReference>
<keyword evidence="13" id="KW-1185">Reference proteome</keyword>
<reference evidence="12" key="1">
    <citation type="submission" date="2020-01" db="EMBL/GenBank/DDBJ databases">
        <title>Genome sequence of Kobresia littledalei, the first chromosome-level genome in the family Cyperaceae.</title>
        <authorList>
            <person name="Qu G."/>
        </authorList>
    </citation>
    <scope>NUCLEOTIDE SEQUENCE</scope>
    <source>
        <strain evidence="12">C.B.Clarke</strain>
        <tissue evidence="12">Leaf</tissue>
    </source>
</reference>
<comment type="similarity">
    <text evidence="9">Belongs to the HSF family.</text>
</comment>
<dbReference type="SMART" id="SM00415">
    <property type="entry name" value="HSF"/>
    <property type="match status" value="1"/>
</dbReference>
<keyword evidence="4" id="KW-0805">Transcription regulation</keyword>
<evidence type="ECO:0000256" key="8">
    <source>
        <dbReference type="ARBA" id="ARBA00023242"/>
    </source>
</evidence>
<dbReference type="GO" id="GO:0006357">
    <property type="term" value="P:regulation of transcription by RNA polymerase II"/>
    <property type="evidence" value="ECO:0007669"/>
    <property type="project" value="TreeGrafter"/>
</dbReference>
<dbReference type="GO" id="GO:0003700">
    <property type="term" value="F:DNA-binding transcription factor activity"/>
    <property type="evidence" value="ECO:0007669"/>
    <property type="project" value="InterPro"/>
</dbReference>
<keyword evidence="8" id="KW-0539">Nucleus</keyword>
<evidence type="ECO:0000256" key="2">
    <source>
        <dbReference type="ARBA" id="ARBA00011233"/>
    </source>
</evidence>
<feature type="domain" description="HSF-type DNA-binding" evidence="11">
    <location>
        <begin position="10"/>
        <end position="103"/>
    </location>
</feature>
<gene>
    <name evidence="12" type="ORF">FCM35_KLT16981</name>
</gene>
<dbReference type="PANTHER" id="PTHR10015">
    <property type="entry name" value="HEAT SHOCK TRANSCRIPTION FACTOR"/>
    <property type="match status" value="1"/>
</dbReference>
<dbReference type="Pfam" id="PF00447">
    <property type="entry name" value="HSF_DNA-bind"/>
    <property type="match status" value="1"/>
</dbReference>
<protein>
    <submittedName>
        <fullName evidence="12">Heat stress transcription factor B-1-like protein</fullName>
    </submittedName>
</protein>
<dbReference type="GO" id="GO:0005634">
    <property type="term" value="C:nucleus"/>
    <property type="evidence" value="ECO:0007669"/>
    <property type="project" value="UniProtKB-SubCell"/>
</dbReference>
<feature type="compositionally biased region" description="Pro residues" evidence="10">
    <location>
        <begin position="115"/>
        <end position="125"/>
    </location>
</feature>
<accession>A0A833VS16</accession>
<organism evidence="12 13">
    <name type="scientific">Carex littledalei</name>
    <dbReference type="NCBI Taxonomy" id="544730"/>
    <lineage>
        <taxon>Eukaryota</taxon>
        <taxon>Viridiplantae</taxon>
        <taxon>Streptophyta</taxon>
        <taxon>Embryophyta</taxon>
        <taxon>Tracheophyta</taxon>
        <taxon>Spermatophyta</taxon>
        <taxon>Magnoliopsida</taxon>
        <taxon>Liliopsida</taxon>
        <taxon>Poales</taxon>
        <taxon>Cyperaceae</taxon>
        <taxon>Cyperoideae</taxon>
        <taxon>Cariceae</taxon>
        <taxon>Carex</taxon>
        <taxon>Carex subgen. Euthyceras</taxon>
    </lineage>
</organism>
<feature type="compositionally biased region" description="Low complexity" evidence="10">
    <location>
        <begin position="126"/>
        <end position="151"/>
    </location>
</feature>
<feature type="region of interest" description="Disordered" evidence="10">
    <location>
        <begin position="107"/>
        <end position="154"/>
    </location>
</feature>
<evidence type="ECO:0000256" key="6">
    <source>
        <dbReference type="ARBA" id="ARBA00023125"/>
    </source>
</evidence>
<dbReference type="OrthoDB" id="60033at2759"/>
<name>A0A833VS16_9POAL</name>
<dbReference type="GO" id="GO:0000978">
    <property type="term" value="F:RNA polymerase II cis-regulatory region sequence-specific DNA binding"/>
    <property type="evidence" value="ECO:0007669"/>
    <property type="project" value="TreeGrafter"/>
</dbReference>
<keyword evidence="3" id="KW-0597">Phosphoprotein</keyword>
<dbReference type="InterPro" id="IPR036390">
    <property type="entry name" value="WH_DNA-bd_sf"/>
</dbReference>
<dbReference type="SUPFAM" id="SSF46785">
    <property type="entry name" value="Winged helix' DNA-binding domain"/>
    <property type="match status" value="1"/>
</dbReference>
<proteinExistence type="inferred from homology"/>
<dbReference type="FunFam" id="1.10.10.10:FF:000037">
    <property type="entry name" value="Heat stress transcription factor B-4"/>
    <property type="match status" value="1"/>
</dbReference>
<evidence type="ECO:0000256" key="3">
    <source>
        <dbReference type="ARBA" id="ARBA00022553"/>
    </source>
</evidence>